<reference evidence="1" key="1">
    <citation type="journal article" date="2020" name="Cell">
        <title>Large-Scale Comparative Analyses of Tick Genomes Elucidate Their Genetic Diversity and Vector Capacities.</title>
        <authorList>
            <consortium name="Tick Genome and Microbiome Consortium (TIGMIC)"/>
            <person name="Jia N."/>
            <person name="Wang J."/>
            <person name="Shi W."/>
            <person name="Du L."/>
            <person name="Sun Y."/>
            <person name="Zhan W."/>
            <person name="Jiang J.F."/>
            <person name="Wang Q."/>
            <person name="Zhang B."/>
            <person name="Ji P."/>
            <person name="Bell-Sakyi L."/>
            <person name="Cui X.M."/>
            <person name="Yuan T.T."/>
            <person name="Jiang B.G."/>
            <person name="Yang W.F."/>
            <person name="Lam T.T."/>
            <person name="Chang Q.C."/>
            <person name="Ding S.J."/>
            <person name="Wang X.J."/>
            <person name="Zhu J.G."/>
            <person name="Ruan X.D."/>
            <person name="Zhao L."/>
            <person name="Wei J.T."/>
            <person name="Ye R.Z."/>
            <person name="Que T.C."/>
            <person name="Du C.H."/>
            <person name="Zhou Y.H."/>
            <person name="Cheng J.X."/>
            <person name="Dai P.F."/>
            <person name="Guo W.B."/>
            <person name="Han X.H."/>
            <person name="Huang E.J."/>
            <person name="Li L.F."/>
            <person name="Wei W."/>
            <person name="Gao Y.C."/>
            <person name="Liu J.Z."/>
            <person name="Shao H.Z."/>
            <person name="Wang X."/>
            <person name="Wang C.C."/>
            <person name="Yang T.C."/>
            <person name="Huo Q.B."/>
            <person name="Li W."/>
            <person name="Chen H.Y."/>
            <person name="Chen S.E."/>
            <person name="Zhou L.G."/>
            <person name="Ni X.B."/>
            <person name="Tian J.H."/>
            <person name="Sheng Y."/>
            <person name="Liu T."/>
            <person name="Pan Y.S."/>
            <person name="Xia L.Y."/>
            <person name="Li J."/>
            <person name="Zhao F."/>
            <person name="Cao W.C."/>
        </authorList>
    </citation>
    <scope>NUCLEOTIDE SEQUENCE</scope>
    <source>
        <strain evidence="1">Rsan-2018</strain>
    </source>
</reference>
<reference evidence="1" key="2">
    <citation type="submission" date="2021-09" db="EMBL/GenBank/DDBJ databases">
        <authorList>
            <person name="Jia N."/>
            <person name="Wang J."/>
            <person name="Shi W."/>
            <person name="Du L."/>
            <person name="Sun Y."/>
            <person name="Zhan W."/>
            <person name="Jiang J."/>
            <person name="Wang Q."/>
            <person name="Zhang B."/>
            <person name="Ji P."/>
            <person name="Sakyi L.B."/>
            <person name="Cui X."/>
            <person name="Yuan T."/>
            <person name="Jiang B."/>
            <person name="Yang W."/>
            <person name="Lam T.T.-Y."/>
            <person name="Chang Q."/>
            <person name="Ding S."/>
            <person name="Wang X."/>
            <person name="Zhu J."/>
            <person name="Ruan X."/>
            <person name="Zhao L."/>
            <person name="Wei J."/>
            <person name="Que T."/>
            <person name="Du C."/>
            <person name="Cheng J."/>
            <person name="Dai P."/>
            <person name="Han X."/>
            <person name="Huang E."/>
            <person name="Gao Y."/>
            <person name="Liu J."/>
            <person name="Shao H."/>
            <person name="Ye R."/>
            <person name="Li L."/>
            <person name="Wei W."/>
            <person name="Wang X."/>
            <person name="Wang C."/>
            <person name="Huo Q."/>
            <person name="Li W."/>
            <person name="Guo W."/>
            <person name="Chen H."/>
            <person name="Chen S."/>
            <person name="Zhou L."/>
            <person name="Zhou L."/>
            <person name="Ni X."/>
            <person name="Tian J."/>
            <person name="Zhou Y."/>
            <person name="Sheng Y."/>
            <person name="Liu T."/>
            <person name="Pan Y."/>
            <person name="Xia L."/>
            <person name="Li J."/>
            <person name="Zhao F."/>
            <person name="Cao W."/>
        </authorList>
    </citation>
    <scope>NUCLEOTIDE SEQUENCE</scope>
    <source>
        <strain evidence="1">Rsan-2018</strain>
        <tissue evidence="1">Larvae</tissue>
    </source>
</reference>
<evidence type="ECO:0000313" key="2">
    <source>
        <dbReference type="Proteomes" id="UP000821837"/>
    </source>
</evidence>
<dbReference type="AlphaFoldDB" id="A0A9D4PYV3"/>
<gene>
    <name evidence="1" type="ORF">HPB52_007073</name>
</gene>
<accession>A0A9D4PYV3</accession>
<comment type="caution">
    <text evidence="1">The sequence shown here is derived from an EMBL/GenBank/DDBJ whole genome shotgun (WGS) entry which is preliminary data.</text>
</comment>
<organism evidence="1 2">
    <name type="scientific">Rhipicephalus sanguineus</name>
    <name type="common">Brown dog tick</name>
    <name type="synonym">Ixodes sanguineus</name>
    <dbReference type="NCBI Taxonomy" id="34632"/>
    <lineage>
        <taxon>Eukaryota</taxon>
        <taxon>Metazoa</taxon>
        <taxon>Ecdysozoa</taxon>
        <taxon>Arthropoda</taxon>
        <taxon>Chelicerata</taxon>
        <taxon>Arachnida</taxon>
        <taxon>Acari</taxon>
        <taxon>Parasitiformes</taxon>
        <taxon>Ixodida</taxon>
        <taxon>Ixodoidea</taxon>
        <taxon>Ixodidae</taxon>
        <taxon>Rhipicephalinae</taxon>
        <taxon>Rhipicephalus</taxon>
        <taxon>Rhipicephalus</taxon>
    </lineage>
</organism>
<evidence type="ECO:0000313" key="1">
    <source>
        <dbReference type="EMBL" id="KAH7961299.1"/>
    </source>
</evidence>
<keyword evidence="2" id="KW-1185">Reference proteome</keyword>
<sequence length="116" mass="12806">MTQLKQNKLAVLATVPERFLASPQGDTSAQEVSEDDFEGNANVCYGEDLAIDVAGERDSINVTHNSNEELVICKCSREDPQAPRCLWCIVLEYNDPPVNPIFRFDVTVPPGTVLII</sequence>
<proteinExistence type="predicted"/>
<name>A0A9D4PYV3_RHISA</name>
<protein>
    <submittedName>
        <fullName evidence="1">Uncharacterized protein</fullName>
    </submittedName>
</protein>
<dbReference type="Proteomes" id="UP000821837">
    <property type="component" value="Chromosome 3"/>
</dbReference>
<dbReference type="EMBL" id="JABSTV010001249">
    <property type="protein sequence ID" value="KAH7961299.1"/>
    <property type="molecule type" value="Genomic_DNA"/>
</dbReference>